<organism evidence="3">
    <name type="scientific">Volvox carteri f. nagariensis</name>
    <dbReference type="NCBI Taxonomy" id="3068"/>
    <lineage>
        <taxon>Eukaryota</taxon>
        <taxon>Viridiplantae</taxon>
        <taxon>Chlorophyta</taxon>
        <taxon>core chlorophytes</taxon>
        <taxon>Chlorophyceae</taxon>
        <taxon>CS clade</taxon>
        <taxon>Chlamydomonadales</taxon>
        <taxon>Volvocaceae</taxon>
        <taxon>Volvox</taxon>
    </lineage>
</organism>
<dbReference type="EMBL" id="GL378340">
    <property type="protein sequence ID" value="EFJ48445.1"/>
    <property type="molecule type" value="Genomic_DNA"/>
</dbReference>
<keyword evidence="3" id="KW-1185">Reference proteome</keyword>
<name>D8TWB1_VOLCA</name>
<feature type="compositionally biased region" description="Polar residues" evidence="1">
    <location>
        <begin position="848"/>
        <end position="869"/>
    </location>
</feature>
<dbReference type="OrthoDB" id="547112at2759"/>
<dbReference type="GeneID" id="9617714"/>
<dbReference type="RefSeq" id="XP_002950699.1">
    <property type="nucleotide sequence ID" value="XM_002950653.1"/>
</dbReference>
<dbReference type="AlphaFoldDB" id="D8TWB1"/>
<evidence type="ECO:0000313" key="3">
    <source>
        <dbReference type="Proteomes" id="UP000001058"/>
    </source>
</evidence>
<feature type="region of interest" description="Disordered" evidence="1">
    <location>
        <begin position="272"/>
        <end position="297"/>
    </location>
</feature>
<dbReference type="Proteomes" id="UP000001058">
    <property type="component" value="Unassembled WGS sequence"/>
</dbReference>
<reference evidence="2 3" key="1">
    <citation type="journal article" date="2010" name="Science">
        <title>Genomic analysis of organismal complexity in the multicellular green alga Volvox carteri.</title>
        <authorList>
            <person name="Prochnik S.E."/>
            <person name="Umen J."/>
            <person name="Nedelcu A.M."/>
            <person name="Hallmann A."/>
            <person name="Miller S.M."/>
            <person name="Nishii I."/>
            <person name="Ferris P."/>
            <person name="Kuo A."/>
            <person name="Mitros T."/>
            <person name="Fritz-Laylin L.K."/>
            <person name="Hellsten U."/>
            <person name="Chapman J."/>
            <person name="Simakov O."/>
            <person name="Rensing S.A."/>
            <person name="Terry A."/>
            <person name="Pangilinan J."/>
            <person name="Kapitonov V."/>
            <person name="Jurka J."/>
            <person name="Salamov A."/>
            <person name="Shapiro H."/>
            <person name="Schmutz J."/>
            <person name="Grimwood J."/>
            <person name="Lindquist E."/>
            <person name="Lucas S."/>
            <person name="Grigoriev I.V."/>
            <person name="Schmitt R."/>
            <person name="Kirk D."/>
            <person name="Rokhsar D.S."/>
        </authorList>
    </citation>
    <scope>NUCLEOTIDE SEQUENCE [LARGE SCALE GENOMIC DNA]</scope>
    <source>
        <strain evidence="3">f. Nagariensis / Eve</strain>
    </source>
</reference>
<gene>
    <name evidence="2" type="ORF">VOLCADRAFT_91150</name>
</gene>
<protein>
    <submittedName>
        <fullName evidence="2">Uncharacterized protein</fullName>
    </submittedName>
</protein>
<accession>D8TWB1</accession>
<proteinExistence type="predicted"/>
<evidence type="ECO:0000256" key="1">
    <source>
        <dbReference type="SAM" id="MobiDB-lite"/>
    </source>
</evidence>
<feature type="region of interest" description="Disordered" evidence="1">
    <location>
        <begin position="814"/>
        <end position="871"/>
    </location>
</feature>
<evidence type="ECO:0000313" key="2">
    <source>
        <dbReference type="EMBL" id="EFJ48445.1"/>
    </source>
</evidence>
<dbReference type="KEGG" id="vcn:VOLCADRAFT_91150"/>
<sequence length="941" mass="102666">MAPGAWGAPLLTSSGCRCCKAHWSERATDRQPDAIHEYKVRIAGASTRKGFDSWREVHETGRSEGLLVMNGRMRGDPEGRLTFPKGEAGGSMIDLFIATPRVLQQYATFLRVGNLIELDGWEPTDHRPLTLVLNVTVDDESRCRDGKGRKARVELDIARYQDYAEYFEGGSPTMNALSQVAEDLQRGVCNTTQAVERIGGALYKVLVRAFDTHRPTGMTAGGDTVWWNRECQQTRQRMLESRAQLGPGRAKPPKQLRTEGTIGLTYTASPGTLERASYRPPAGRDPRVQGPDSRGVDTEGFRLVAGSTRNGQYATFLRVGNLIELDGWEPTDHRPLTLVLNVTVDDESRCRDGKGRRARVEFDIARYQDYAEYFEGGSPTMNALSQVAEDLQRGVCNTTQAVERIGGAFYKVLVRAFDAHRPTGMTAVDDESRCRDGKGRRARVEFDIARYQDYAEYFEGGSPTMNALSQVAEDLQRGVCNTTQAVERIGGAFYKVLVRAFDAHRPTGMTAGGDTVWWNRECQQTRQRMLESRAQLGPGRIRMDMEIVHLERRATDLANLLAANTTRHTRRSPLLAALEAKVQAAQQAYEDIALSEKQVDKAFRREFSSRPDLWDDAQKVYRTRSHLLHGSASTGSLGATVPGAAATTAPSPPPGFVTTARLPRKTALELLGKSPEGQALAAALEAPGPGEVSQSQSTTSVPVLSRQGTMNRGALSGRLTALDSLGASAAGAGSPHSEVLLTTPRRPLRDMSHVARPLPRPGSALQAFLQKHLEPQGLKGGAAAAVAAAAVGMVPLDRSSHWTVVREPTIWREQLTHSHPKGTTENTGRTNKKIDNAPPASPLGKPMNSRSAVSWSKSGTSLTYPGSESVSRHPCTCVELLFVVTSVRRHASRALHMARRGSPSSGNNHASTASTIQAIGDLALSLLIKGDEMTQRIQQNQ</sequence>
<dbReference type="InParanoid" id="D8TWB1"/>